<dbReference type="OrthoDB" id="6514900at2759"/>
<protein>
    <submittedName>
        <fullName evidence="2">Uncharacterized protein</fullName>
    </submittedName>
</protein>
<feature type="region of interest" description="Disordered" evidence="1">
    <location>
        <begin position="125"/>
        <end position="171"/>
    </location>
</feature>
<keyword evidence="3" id="KW-1185">Reference proteome</keyword>
<dbReference type="EMBL" id="CAJPEV010000424">
    <property type="protein sequence ID" value="CAG0885140.1"/>
    <property type="molecule type" value="Genomic_DNA"/>
</dbReference>
<feature type="region of interest" description="Disordered" evidence="1">
    <location>
        <begin position="194"/>
        <end position="213"/>
    </location>
</feature>
<feature type="compositionally biased region" description="Polar residues" evidence="1">
    <location>
        <begin position="126"/>
        <end position="140"/>
    </location>
</feature>
<feature type="compositionally biased region" description="Gly residues" evidence="1">
    <location>
        <begin position="154"/>
        <end position="163"/>
    </location>
</feature>
<accession>A0A7R8X925</accession>
<dbReference type="Proteomes" id="UP000677054">
    <property type="component" value="Unassembled WGS sequence"/>
</dbReference>
<evidence type="ECO:0000256" key="1">
    <source>
        <dbReference type="SAM" id="MobiDB-lite"/>
    </source>
</evidence>
<reference evidence="2" key="1">
    <citation type="submission" date="2020-11" db="EMBL/GenBank/DDBJ databases">
        <authorList>
            <person name="Tran Van P."/>
        </authorList>
    </citation>
    <scope>NUCLEOTIDE SEQUENCE</scope>
</reference>
<name>A0A7R8X925_9CRUS</name>
<sequence length="213" mass="24178">MEIRPLVGTAFRVEARRDAFQDFEDSQPDVENSDSFLGELRNSFRAARSENHSQKRVSDQRLAELEALISLGELRRYFASLPVGYGIIDVNKIGKKKRARRAENDEDSEYKYFLMQVLKRLREPTETLSPSSHQPFHSIQSSRVGSGRVESGRVGSGRVGSGQVGSDDHLGRGEMFSSHLIKIERVSILRNEERLEPHADLRDGKLQQPENQL</sequence>
<evidence type="ECO:0000313" key="3">
    <source>
        <dbReference type="Proteomes" id="UP000677054"/>
    </source>
</evidence>
<organism evidence="2">
    <name type="scientific">Darwinula stevensoni</name>
    <dbReference type="NCBI Taxonomy" id="69355"/>
    <lineage>
        <taxon>Eukaryota</taxon>
        <taxon>Metazoa</taxon>
        <taxon>Ecdysozoa</taxon>
        <taxon>Arthropoda</taxon>
        <taxon>Crustacea</taxon>
        <taxon>Oligostraca</taxon>
        <taxon>Ostracoda</taxon>
        <taxon>Podocopa</taxon>
        <taxon>Podocopida</taxon>
        <taxon>Darwinulocopina</taxon>
        <taxon>Darwinuloidea</taxon>
        <taxon>Darwinulidae</taxon>
        <taxon>Darwinula</taxon>
    </lineage>
</organism>
<dbReference type="EMBL" id="LR899941">
    <property type="protein sequence ID" value="CAD7243401.1"/>
    <property type="molecule type" value="Genomic_DNA"/>
</dbReference>
<dbReference type="AlphaFoldDB" id="A0A7R8X925"/>
<evidence type="ECO:0000313" key="2">
    <source>
        <dbReference type="EMBL" id="CAD7243401.1"/>
    </source>
</evidence>
<proteinExistence type="predicted"/>
<feature type="compositionally biased region" description="Low complexity" evidence="1">
    <location>
        <begin position="141"/>
        <end position="153"/>
    </location>
</feature>
<gene>
    <name evidence="2" type="ORF">DSTB1V02_LOCUS3325</name>
</gene>
<feature type="compositionally biased region" description="Basic and acidic residues" evidence="1">
    <location>
        <begin position="194"/>
        <end position="205"/>
    </location>
</feature>